<dbReference type="SUPFAM" id="SSF69047">
    <property type="entry name" value="Hypothetical protein YjbJ"/>
    <property type="match status" value="1"/>
</dbReference>
<comment type="similarity">
    <text evidence="1">Belongs to the UPF0337 (CsbD) family.</text>
</comment>
<proteinExistence type="inferred from homology"/>
<dbReference type="Pfam" id="PF05532">
    <property type="entry name" value="CsbD"/>
    <property type="match status" value="1"/>
</dbReference>
<reference evidence="5" key="1">
    <citation type="submission" date="2016-06" db="EMBL/GenBank/DDBJ databases">
        <authorList>
            <person name="Varghese N."/>
        </authorList>
    </citation>
    <scope>NUCLEOTIDE SEQUENCE [LARGE SCALE GENOMIC DNA]</scope>
    <source>
        <strain evidence="5">DSM 45555</strain>
    </source>
</reference>
<dbReference type="Proteomes" id="UP000198551">
    <property type="component" value="Unassembled WGS sequence"/>
</dbReference>
<evidence type="ECO:0000313" key="5">
    <source>
        <dbReference type="Proteomes" id="UP000198551"/>
    </source>
</evidence>
<feature type="compositionally biased region" description="Basic and acidic residues" evidence="2">
    <location>
        <begin position="46"/>
        <end position="64"/>
    </location>
</feature>
<evidence type="ECO:0000313" key="4">
    <source>
        <dbReference type="EMBL" id="SCE89336.1"/>
    </source>
</evidence>
<dbReference type="AlphaFoldDB" id="A0A1C4VZA2"/>
<keyword evidence="5" id="KW-1185">Reference proteome</keyword>
<dbReference type="EMBL" id="FMCV01000004">
    <property type="protein sequence ID" value="SCE89336.1"/>
    <property type="molecule type" value="Genomic_DNA"/>
</dbReference>
<dbReference type="Gene3D" id="1.10.1470.10">
    <property type="entry name" value="YjbJ"/>
    <property type="match status" value="1"/>
</dbReference>
<sequence length="64" mass="7027">MSFTDKAKNKAQEMSGMAKERIGDVTDNERLRAEGASEQSTARARQAGEHAKQAGRDVKDAFDK</sequence>
<feature type="region of interest" description="Disordered" evidence="2">
    <location>
        <begin position="1"/>
        <end position="64"/>
    </location>
</feature>
<evidence type="ECO:0000256" key="1">
    <source>
        <dbReference type="ARBA" id="ARBA00009129"/>
    </source>
</evidence>
<feature type="compositionally biased region" description="Basic and acidic residues" evidence="2">
    <location>
        <begin position="1"/>
        <end position="11"/>
    </location>
</feature>
<protein>
    <submittedName>
        <fullName evidence="4">CsbD-like</fullName>
    </submittedName>
</protein>
<evidence type="ECO:0000256" key="2">
    <source>
        <dbReference type="SAM" id="MobiDB-lite"/>
    </source>
</evidence>
<feature type="domain" description="CsbD-like" evidence="3">
    <location>
        <begin position="5"/>
        <end position="56"/>
    </location>
</feature>
<accession>A0A1C4VZA2</accession>
<name>A0A1C4VZA2_9ACTN</name>
<feature type="compositionally biased region" description="Basic and acidic residues" evidence="2">
    <location>
        <begin position="18"/>
        <end position="35"/>
    </location>
</feature>
<dbReference type="InterPro" id="IPR008462">
    <property type="entry name" value="CsbD"/>
</dbReference>
<evidence type="ECO:0000259" key="3">
    <source>
        <dbReference type="Pfam" id="PF05532"/>
    </source>
</evidence>
<gene>
    <name evidence="4" type="ORF">GA0070215_104121</name>
</gene>
<dbReference type="RefSeq" id="WP_018784383.1">
    <property type="nucleotide sequence ID" value="NZ_FMCV01000004.1"/>
</dbReference>
<dbReference type="InterPro" id="IPR036629">
    <property type="entry name" value="YjbJ_sf"/>
</dbReference>
<organism evidence="4 5">
    <name type="scientific">Micromonospora marina</name>
    <dbReference type="NCBI Taxonomy" id="307120"/>
    <lineage>
        <taxon>Bacteria</taxon>
        <taxon>Bacillati</taxon>
        <taxon>Actinomycetota</taxon>
        <taxon>Actinomycetes</taxon>
        <taxon>Micromonosporales</taxon>
        <taxon>Micromonosporaceae</taxon>
        <taxon>Micromonospora</taxon>
    </lineage>
</organism>